<dbReference type="EMBL" id="KQ976662">
    <property type="protein sequence ID" value="KYM78576.1"/>
    <property type="molecule type" value="Genomic_DNA"/>
</dbReference>
<organism evidence="2 3">
    <name type="scientific">Atta colombica</name>
    <dbReference type="NCBI Taxonomy" id="520822"/>
    <lineage>
        <taxon>Eukaryota</taxon>
        <taxon>Metazoa</taxon>
        <taxon>Ecdysozoa</taxon>
        <taxon>Arthropoda</taxon>
        <taxon>Hexapoda</taxon>
        <taxon>Insecta</taxon>
        <taxon>Pterygota</taxon>
        <taxon>Neoptera</taxon>
        <taxon>Endopterygota</taxon>
        <taxon>Hymenoptera</taxon>
        <taxon>Apocrita</taxon>
        <taxon>Aculeata</taxon>
        <taxon>Formicoidea</taxon>
        <taxon>Formicidae</taxon>
        <taxon>Myrmicinae</taxon>
        <taxon>Atta</taxon>
    </lineage>
</organism>
<gene>
    <name evidence="2" type="ORF">ALC53_11231</name>
</gene>
<reference evidence="2 3" key="1">
    <citation type="submission" date="2015-09" db="EMBL/GenBank/DDBJ databases">
        <title>Atta colombica WGS genome.</title>
        <authorList>
            <person name="Nygaard S."/>
            <person name="Hu H."/>
            <person name="Boomsma J."/>
            <person name="Zhang G."/>
        </authorList>
    </citation>
    <scope>NUCLEOTIDE SEQUENCE [LARGE SCALE GENOMIC DNA]</scope>
    <source>
        <strain evidence="2">Treedump-2</strain>
        <tissue evidence="2">Whole body</tissue>
    </source>
</reference>
<feature type="region of interest" description="Disordered" evidence="1">
    <location>
        <begin position="60"/>
        <end position="92"/>
    </location>
</feature>
<name>A0A195B272_9HYME</name>
<evidence type="ECO:0000256" key="1">
    <source>
        <dbReference type="SAM" id="MobiDB-lite"/>
    </source>
</evidence>
<protein>
    <submittedName>
        <fullName evidence="2">Uncharacterized protein</fullName>
    </submittedName>
</protein>
<keyword evidence="3" id="KW-1185">Reference proteome</keyword>
<proteinExistence type="predicted"/>
<feature type="region of interest" description="Disordered" evidence="1">
    <location>
        <begin position="1"/>
        <end position="31"/>
    </location>
</feature>
<dbReference type="Proteomes" id="UP000078540">
    <property type="component" value="Unassembled WGS sequence"/>
</dbReference>
<sequence>MRYSSRANERANPTRRDATRRDANTDPIRSRSMVRLDWILPEKRRGPSLWRADAGYNPRYQESFGLAHPTGRSEPQHKSAGLADATQSRDVR</sequence>
<feature type="compositionally biased region" description="Basic and acidic residues" evidence="1">
    <location>
        <begin position="7"/>
        <end position="24"/>
    </location>
</feature>
<accession>A0A195B272</accession>
<evidence type="ECO:0000313" key="3">
    <source>
        <dbReference type="Proteomes" id="UP000078540"/>
    </source>
</evidence>
<dbReference type="AlphaFoldDB" id="A0A195B272"/>
<evidence type="ECO:0000313" key="2">
    <source>
        <dbReference type="EMBL" id="KYM78576.1"/>
    </source>
</evidence>